<evidence type="ECO:0000256" key="7">
    <source>
        <dbReference type="SAM" id="Phobius"/>
    </source>
</evidence>
<feature type="transmembrane region" description="Helical" evidence="7">
    <location>
        <begin position="413"/>
        <end position="436"/>
    </location>
</feature>
<evidence type="ECO:0000313" key="10">
    <source>
        <dbReference type="Proteomes" id="UP000230842"/>
    </source>
</evidence>
<feature type="transmembrane region" description="Helical" evidence="7">
    <location>
        <begin position="214"/>
        <end position="232"/>
    </location>
</feature>
<dbReference type="GO" id="GO:0022857">
    <property type="term" value="F:transmembrane transporter activity"/>
    <property type="evidence" value="ECO:0007669"/>
    <property type="project" value="InterPro"/>
</dbReference>
<dbReference type="AlphaFoldDB" id="A0A2M9BDZ7"/>
<keyword evidence="10" id="KW-1185">Reference proteome</keyword>
<dbReference type="InterPro" id="IPR036259">
    <property type="entry name" value="MFS_trans_sf"/>
</dbReference>
<feature type="domain" description="Major facilitator superfamily (MFS) profile" evidence="8">
    <location>
        <begin position="23"/>
        <end position="499"/>
    </location>
</feature>
<feature type="transmembrane region" description="Helical" evidence="7">
    <location>
        <begin position="367"/>
        <end position="392"/>
    </location>
</feature>
<comment type="subcellular location">
    <subcellularLocation>
        <location evidence="1">Cell membrane</location>
        <topology evidence="1">Multi-pass membrane protein</topology>
    </subcellularLocation>
</comment>
<reference evidence="9 10" key="1">
    <citation type="submission" date="2017-11" db="EMBL/GenBank/DDBJ databases">
        <title>Genomic Encyclopedia of Archaeal and Bacterial Type Strains, Phase II (KMG-II): From Individual Species to Whole Genera.</title>
        <authorList>
            <person name="Goeker M."/>
        </authorList>
    </citation>
    <scope>NUCLEOTIDE SEQUENCE [LARGE SCALE GENOMIC DNA]</scope>
    <source>
        <strain evidence="9 10">DSM 27763</strain>
    </source>
</reference>
<feature type="transmembrane region" description="Helical" evidence="7">
    <location>
        <begin position="114"/>
        <end position="136"/>
    </location>
</feature>
<dbReference type="InterPro" id="IPR020846">
    <property type="entry name" value="MFS_dom"/>
</dbReference>
<evidence type="ECO:0000313" key="9">
    <source>
        <dbReference type="EMBL" id="PJJ56114.1"/>
    </source>
</evidence>
<evidence type="ECO:0000256" key="5">
    <source>
        <dbReference type="ARBA" id="ARBA00022989"/>
    </source>
</evidence>
<proteinExistence type="predicted"/>
<protein>
    <submittedName>
        <fullName evidence="9">DHA2 family multidrug resistance protein-like MFS transporter</fullName>
    </submittedName>
</protein>
<evidence type="ECO:0000256" key="3">
    <source>
        <dbReference type="ARBA" id="ARBA00022475"/>
    </source>
</evidence>
<evidence type="ECO:0000256" key="1">
    <source>
        <dbReference type="ARBA" id="ARBA00004651"/>
    </source>
</evidence>
<evidence type="ECO:0000256" key="4">
    <source>
        <dbReference type="ARBA" id="ARBA00022692"/>
    </source>
</evidence>
<dbReference type="Gene3D" id="1.20.1250.20">
    <property type="entry name" value="MFS general substrate transporter like domains"/>
    <property type="match status" value="1"/>
</dbReference>
<name>A0A2M9BDZ7_9ACTN</name>
<comment type="caution">
    <text evidence="9">The sequence shown here is derived from an EMBL/GenBank/DDBJ whole genome shotgun (WGS) entry which is preliminary data.</text>
</comment>
<dbReference type="SUPFAM" id="SSF103473">
    <property type="entry name" value="MFS general substrate transporter"/>
    <property type="match status" value="1"/>
</dbReference>
<feature type="transmembrane region" description="Helical" evidence="7">
    <location>
        <begin position="309"/>
        <end position="330"/>
    </location>
</feature>
<dbReference type="EMBL" id="PGEZ01000001">
    <property type="protein sequence ID" value="PJJ56114.1"/>
    <property type="molecule type" value="Genomic_DNA"/>
</dbReference>
<feature type="transmembrane region" description="Helical" evidence="7">
    <location>
        <begin position="342"/>
        <end position="361"/>
    </location>
</feature>
<keyword evidence="6 7" id="KW-0472">Membrane</keyword>
<dbReference type="OrthoDB" id="9781469at2"/>
<feature type="transmembrane region" description="Helical" evidence="7">
    <location>
        <begin position="89"/>
        <end position="108"/>
    </location>
</feature>
<dbReference type="PANTHER" id="PTHR42718">
    <property type="entry name" value="MAJOR FACILITATOR SUPERFAMILY MULTIDRUG TRANSPORTER MFSC"/>
    <property type="match status" value="1"/>
</dbReference>
<feature type="transmembrane region" description="Helical" evidence="7">
    <location>
        <begin position="148"/>
        <end position="167"/>
    </location>
</feature>
<feature type="transmembrane region" description="Helical" evidence="7">
    <location>
        <begin position="173"/>
        <end position="193"/>
    </location>
</feature>
<feature type="transmembrane region" description="Helical" evidence="7">
    <location>
        <begin position="60"/>
        <end position="80"/>
    </location>
</feature>
<evidence type="ECO:0000256" key="6">
    <source>
        <dbReference type="ARBA" id="ARBA00023136"/>
    </source>
</evidence>
<accession>A0A2M9BDZ7</accession>
<feature type="transmembrane region" description="Helical" evidence="7">
    <location>
        <begin position="21"/>
        <end position="45"/>
    </location>
</feature>
<keyword evidence="5 7" id="KW-1133">Transmembrane helix</keyword>
<dbReference type="RefSeq" id="WP_157805038.1">
    <property type="nucleotide sequence ID" value="NZ_PGEZ01000001.1"/>
</dbReference>
<dbReference type="GO" id="GO:0005886">
    <property type="term" value="C:plasma membrane"/>
    <property type="evidence" value="ECO:0007669"/>
    <property type="project" value="UniProtKB-SubCell"/>
</dbReference>
<feature type="transmembrane region" description="Helical" evidence="7">
    <location>
        <begin position="276"/>
        <end position="297"/>
    </location>
</feature>
<sequence>MSLHGPSTAPSGTTPRAWRPWAGLAVLALPTLLLSLDITVLHLAVPHLSADLDPTASQTLWIIDIYGFLLASLLIAMGAVGDRWGRRRLLLVGALAFGAASTAAAFAQTPEALIAARATMGIAGAAIMPSTLSLIASLFPDARQRGTAIGIWAAMFSVGIALGPVLGGVMLEHFWWGSVFLLGVPVMVLLLLAGPRLLPEPATDARVQVRPSSVLLLMGALLAATYALKDAASHGAGAPALLGVVAALVLGTAFVVQQRSASSPLLDLSLFGERRVRATLVSLLVSVGAVGGIYLFVTQFLQLVAGLDPLPAGLSLVPATAVLIATSVLAPSLAARIGAGRVLAGALAISAAGFVALAATSAGSSHWWVVAGFAVVYAGVGPVMALGTDLVVASAPPARAGGAAALSETGSELGISLGVAMLGSLGTAVFAARAGADVDGGLDSLSAVAAQAGRSAEASGAVGVAQAAFVDGMTTASWVAAALLVLAAGVTWRAFSAVRDRA</sequence>
<evidence type="ECO:0000256" key="2">
    <source>
        <dbReference type="ARBA" id="ARBA00022448"/>
    </source>
</evidence>
<dbReference type="PROSITE" id="PS50850">
    <property type="entry name" value="MFS"/>
    <property type="match status" value="1"/>
</dbReference>
<feature type="transmembrane region" description="Helical" evidence="7">
    <location>
        <begin position="238"/>
        <end position="256"/>
    </location>
</feature>
<evidence type="ECO:0000259" key="8">
    <source>
        <dbReference type="PROSITE" id="PS50850"/>
    </source>
</evidence>
<keyword evidence="2" id="KW-0813">Transport</keyword>
<keyword evidence="3" id="KW-1003">Cell membrane</keyword>
<organism evidence="9 10">
    <name type="scientific">Mumia flava</name>
    <dbReference type="NCBI Taxonomy" id="1348852"/>
    <lineage>
        <taxon>Bacteria</taxon>
        <taxon>Bacillati</taxon>
        <taxon>Actinomycetota</taxon>
        <taxon>Actinomycetes</taxon>
        <taxon>Propionibacteriales</taxon>
        <taxon>Nocardioidaceae</taxon>
        <taxon>Mumia</taxon>
    </lineage>
</organism>
<feature type="transmembrane region" description="Helical" evidence="7">
    <location>
        <begin position="476"/>
        <end position="495"/>
    </location>
</feature>
<dbReference type="Pfam" id="PF07690">
    <property type="entry name" value="MFS_1"/>
    <property type="match status" value="1"/>
</dbReference>
<keyword evidence="4 7" id="KW-0812">Transmembrane</keyword>
<dbReference type="CDD" id="cd17321">
    <property type="entry name" value="MFS_MMR_MDR_like"/>
    <property type="match status" value="1"/>
</dbReference>
<dbReference type="Proteomes" id="UP000230842">
    <property type="component" value="Unassembled WGS sequence"/>
</dbReference>
<dbReference type="PANTHER" id="PTHR42718:SF47">
    <property type="entry name" value="METHYL VIOLOGEN RESISTANCE PROTEIN SMVA"/>
    <property type="match status" value="1"/>
</dbReference>
<dbReference type="InterPro" id="IPR011701">
    <property type="entry name" value="MFS"/>
</dbReference>
<gene>
    <name evidence="9" type="ORF">CLV56_0318</name>
</gene>